<evidence type="ECO:0000256" key="7">
    <source>
        <dbReference type="ARBA" id="ARBA00022898"/>
    </source>
</evidence>
<comment type="cofactor">
    <cofactor evidence="2">
        <name>[4Fe-4S] cluster</name>
        <dbReference type="ChEBI" id="CHEBI:49883"/>
    </cofactor>
</comment>
<feature type="domain" description="Radical SAM core" evidence="11">
    <location>
        <begin position="131"/>
        <end position="360"/>
    </location>
</feature>
<evidence type="ECO:0000256" key="2">
    <source>
        <dbReference type="ARBA" id="ARBA00001966"/>
    </source>
</evidence>
<keyword evidence="7" id="KW-0663">Pyridoxal phosphate</keyword>
<evidence type="ECO:0000256" key="10">
    <source>
        <dbReference type="ARBA" id="ARBA00023235"/>
    </source>
</evidence>
<protein>
    <submittedName>
        <fullName evidence="12">KamA family radical SAM protein</fullName>
    </submittedName>
</protein>
<dbReference type="InterPro" id="IPR007197">
    <property type="entry name" value="rSAM"/>
</dbReference>
<comment type="cofactor">
    <cofactor evidence="1">
        <name>pyridoxal 5'-phosphate</name>
        <dbReference type="ChEBI" id="CHEBI:597326"/>
    </cofactor>
</comment>
<keyword evidence="13" id="KW-1185">Reference proteome</keyword>
<dbReference type="Proteomes" id="UP001629249">
    <property type="component" value="Unassembled WGS sequence"/>
</dbReference>
<evidence type="ECO:0000256" key="6">
    <source>
        <dbReference type="ARBA" id="ARBA00022723"/>
    </source>
</evidence>
<dbReference type="NCBIfam" id="TIGR00238">
    <property type="entry name" value="KamA family radical SAM protein"/>
    <property type="match status" value="1"/>
</dbReference>
<dbReference type="PANTHER" id="PTHR30538:SF0">
    <property type="entry name" value="L-LYSINE 2,3-AMINOMUTASE AQ_1632-RELATED"/>
    <property type="match status" value="1"/>
</dbReference>
<dbReference type="Gene3D" id="3.20.20.70">
    <property type="entry name" value="Aldolase class I"/>
    <property type="match status" value="1"/>
</dbReference>
<comment type="similarity">
    <text evidence="3">Belongs to the radical SAM superfamily. KamA family.</text>
</comment>
<keyword evidence="6" id="KW-0479">Metal-binding</keyword>
<keyword evidence="5" id="KW-0949">S-adenosyl-L-methionine</keyword>
<evidence type="ECO:0000256" key="4">
    <source>
        <dbReference type="ARBA" id="ARBA00022485"/>
    </source>
</evidence>
<dbReference type="SUPFAM" id="SSF102114">
    <property type="entry name" value="Radical SAM enzymes"/>
    <property type="match status" value="1"/>
</dbReference>
<organism evidence="12 13">
    <name type="scientific">Paraburkholderia agricolaris</name>
    <dbReference type="NCBI Taxonomy" id="2152888"/>
    <lineage>
        <taxon>Bacteria</taxon>
        <taxon>Pseudomonadati</taxon>
        <taxon>Pseudomonadota</taxon>
        <taxon>Betaproteobacteria</taxon>
        <taxon>Burkholderiales</taxon>
        <taxon>Burkholderiaceae</taxon>
        <taxon>Paraburkholderia</taxon>
    </lineage>
</organism>
<dbReference type="RefSeq" id="WP_408335749.1">
    <property type="nucleotide sequence ID" value="NZ_JAQQFH010000060.1"/>
</dbReference>
<name>A0ABW9A080_9BURK</name>
<evidence type="ECO:0000256" key="3">
    <source>
        <dbReference type="ARBA" id="ARBA00008703"/>
    </source>
</evidence>
<evidence type="ECO:0000256" key="8">
    <source>
        <dbReference type="ARBA" id="ARBA00023004"/>
    </source>
</evidence>
<comment type="caution">
    <text evidence="12">The sequence shown here is derived from an EMBL/GenBank/DDBJ whole genome shotgun (WGS) entry which is preliminary data.</text>
</comment>
<keyword evidence="8" id="KW-0408">Iron</keyword>
<keyword evidence="4" id="KW-0004">4Fe-4S</keyword>
<keyword evidence="10" id="KW-0413">Isomerase</keyword>
<keyword evidence="9" id="KW-0411">Iron-sulfur</keyword>
<dbReference type="InterPro" id="IPR025895">
    <property type="entry name" value="LAM_C_dom"/>
</dbReference>
<evidence type="ECO:0000256" key="1">
    <source>
        <dbReference type="ARBA" id="ARBA00001933"/>
    </source>
</evidence>
<proteinExistence type="inferred from homology"/>
<dbReference type="InterPro" id="IPR003739">
    <property type="entry name" value="Lys_aminomutase/Glu_NH3_mut"/>
</dbReference>
<evidence type="ECO:0000313" key="13">
    <source>
        <dbReference type="Proteomes" id="UP001629249"/>
    </source>
</evidence>
<reference evidence="12 13" key="1">
    <citation type="journal article" date="2024" name="Chem. Sci.">
        <title>Discovery of megapolipeptins by genome mining of a Burkholderiales bacteria collection.</title>
        <authorList>
            <person name="Paulo B.S."/>
            <person name="Recchia M.J.J."/>
            <person name="Lee S."/>
            <person name="Fergusson C.H."/>
            <person name="Romanowski S.B."/>
            <person name="Hernandez A."/>
            <person name="Krull N."/>
            <person name="Liu D.Y."/>
            <person name="Cavanagh H."/>
            <person name="Bos A."/>
            <person name="Gray C.A."/>
            <person name="Murphy B.T."/>
            <person name="Linington R.G."/>
            <person name="Eustaquio A.S."/>
        </authorList>
    </citation>
    <scope>NUCLEOTIDE SEQUENCE [LARGE SCALE GENOMIC DNA]</scope>
    <source>
        <strain evidence="12 13">RL16-012-BIC-B</strain>
    </source>
</reference>
<dbReference type="PANTHER" id="PTHR30538">
    <property type="entry name" value="LYSINE 2,3-AMINOMUTASE-RELATED"/>
    <property type="match status" value="1"/>
</dbReference>
<dbReference type="InterPro" id="IPR058240">
    <property type="entry name" value="rSAM_sf"/>
</dbReference>
<dbReference type="Pfam" id="PF12544">
    <property type="entry name" value="LAM_C"/>
    <property type="match status" value="1"/>
</dbReference>
<dbReference type="EMBL" id="JAQQFN010000051">
    <property type="protein sequence ID" value="MFL9888867.1"/>
    <property type="molecule type" value="Genomic_DNA"/>
</dbReference>
<dbReference type="InterPro" id="IPR013785">
    <property type="entry name" value="Aldolase_TIM"/>
</dbReference>
<accession>A0ABW9A080</accession>
<evidence type="ECO:0000256" key="9">
    <source>
        <dbReference type="ARBA" id="ARBA00023014"/>
    </source>
</evidence>
<gene>
    <name evidence="12" type="ORF">PQR66_37990</name>
</gene>
<evidence type="ECO:0000259" key="11">
    <source>
        <dbReference type="PROSITE" id="PS51918"/>
    </source>
</evidence>
<dbReference type="CDD" id="cd01335">
    <property type="entry name" value="Radical_SAM"/>
    <property type="match status" value="1"/>
</dbReference>
<dbReference type="SFLD" id="SFLDG01070">
    <property type="entry name" value="PLP-dependent"/>
    <property type="match status" value="1"/>
</dbReference>
<dbReference type="PROSITE" id="PS51918">
    <property type="entry name" value="RADICAL_SAM"/>
    <property type="match status" value="1"/>
</dbReference>
<evidence type="ECO:0000256" key="5">
    <source>
        <dbReference type="ARBA" id="ARBA00022691"/>
    </source>
</evidence>
<evidence type="ECO:0000313" key="12">
    <source>
        <dbReference type="EMBL" id="MFL9888867.1"/>
    </source>
</evidence>
<sequence>MSMIASNPVASVDAEFWREIPGYSAIAANEFSDPAWQERNCLIRADQVTELLAGLVHDEFVTDLADGLSHSTMSMRVTPYLIALINWESPRGDPIRRQFLPLRSEMTASHPLLRLDSLNEHADEIAGGLVHRYPDRALFLATDRCPVYCRFCTRSYSVGVDTPVVLKDRNAPIADRWRAAIDAIRATPSIVDVVVSGGDCFRLKPDQLLELGGELINIGRLRRIRFASKGLSVLPMKIINDDAWTDALIRLSDLGRSRGIEVSLHTHINHPREVTEFVVAAARRLFSNGVMVRNQSVLLRGVNDDFAAMSSLVKLLSDHHIHPYYTYVCDLVSGVEDMRTTVRRACDLEKCIRGLTAGYNTPTFVVDAPGGGGKRDAHSYEAYDREIGLAVYSAPSVRPGELFLYPDPLHSLSPAMASDWAIADRAREMVQTVLRRAKESL</sequence>
<dbReference type="SFLD" id="SFLDS00029">
    <property type="entry name" value="Radical_SAM"/>
    <property type="match status" value="1"/>
</dbReference>